<reference evidence="1 2" key="1">
    <citation type="submission" date="2019-09" db="EMBL/GenBank/DDBJ databases">
        <authorList>
            <person name="Chandra G."/>
            <person name="Truman W A."/>
        </authorList>
    </citation>
    <scope>NUCLEOTIDE SEQUENCE [LARGE SCALE GENOMIC DNA]</scope>
    <source>
        <strain evidence="1">PS880</strain>
    </source>
</reference>
<name>A0A5E7P6K8_PSEFL</name>
<dbReference type="EMBL" id="CABVIH010000029">
    <property type="protein sequence ID" value="VVP44949.1"/>
    <property type="molecule type" value="Genomic_DNA"/>
</dbReference>
<sequence length="52" mass="5683">MQKLSEGPRRLCMVIGLLFVAAWVLFAAFSSNGYASGQVIYRAPQGQDMVCT</sequence>
<evidence type="ECO:0000313" key="2">
    <source>
        <dbReference type="Proteomes" id="UP000375525"/>
    </source>
</evidence>
<dbReference type="AlphaFoldDB" id="A0A5E7P6K8"/>
<accession>A0A5E7P6K8</accession>
<evidence type="ECO:0000313" key="1">
    <source>
        <dbReference type="EMBL" id="VVP44949.1"/>
    </source>
</evidence>
<protein>
    <submittedName>
        <fullName evidence="1">Uncharacterized protein</fullName>
    </submittedName>
</protein>
<proteinExistence type="predicted"/>
<organism evidence="1 2">
    <name type="scientific">Pseudomonas fluorescens</name>
    <dbReference type="NCBI Taxonomy" id="294"/>
    <lineage>
        <taxon>Bacteria</taxon>
        <taxon>Pseudomonadati</taxon>
        <taxon>Pseudomonadota</taxon>
        <taxon>Gammaproteobacteria</taxon>
        <taxon>Pseudomonadales</taxon>
        <taxon>Pseudomonadaceae</taxon>
        <taxon>Pseudomonas</taxon>
    </lineage>
</organism>
<gene>
    <name evidence="1" type="ORF">PS880_05045</name>
</gene>
<dbReference type="Proteomes" id="UP000375525">
    <property type="component" value="Unassembled WGS sequence"/>
</dbReference>